<evidence type="ECO:0000256" key="1">
    <source>
        <dbReference type="SAM" id="SignalP"/>
    </source>
</evidence>
<dbReference type="SMART" id="SM00867">
    <property type="entry name" value="YceI"/>
    <property type="match status" value="1"/>
</dbReference>
<dbReference type="AlphaFoldDB" id="A0A7C9LPU9"/>
<name>A0A7C9LPU9_9DEIO</name>
<keyword evidence="4" id="KW-1185">Reference proteome</keyword>
<proteinExistence type="predicted"/>
<evidence type="ECO:0000313" key="4">
    <source>
        <dbReference type="Proteomes" id="UP000483286"/>
    </source>
</evidence>
<dbReference type="Proteomes" id="UP000483286">
    <property type="component" value="Unassembled WGS sequence"/>
</dbReference>
<keyword evidence="1" id="KW-0732">Signal</keyword>
<dbReference type="EMBL" id="WQLB01000043">
    <property type="protein sequence ID" value="MVN89117.1"/>
    <property type="molecule type" value="Genomic_DNA"/>
</dbReference>
<dbReference type="SUPFAM" id="SSF101874">
    <property type="entry name" value="YceI-like"/>
    <property type="match status" value="1"/>
</dbReference>
<protein>
    <submittedName>
        <fullName evidence="3">YceI family protein</fullName>
    </submittedName>
</protein>
<evidence type="ECO:0000313" key="3">
    <source>
        <dbReference type="EMBL" id="MVN89117.1"/>
    </source>
</evidence>
<gene>
    <name evidence="3" type="ORF">GO986_20460</name>
</gene>
<feature type="domain" description="Lipid/polyisoprenoid-binding YceI-like" evidence="2">
    <location>
        <begin position="23"/>
        <end position="195"/>
    </location>
</feature>
<dbReference type="Gene3D" id="2.40.128.110">
    <property type="entry name" value="Lipid/polyisoprenoid-binding, YceI-like"/>
    <property type="match status" value="1"/>
</dbReference>
<dbReference type="Pfam" id="PF04264">
    <property type="entry name" value="YceI"/>
    <property type="match status" value="1"/>
</dbReference>
<reference evidence="3 4" key="1">
    <citation type="submission" date="2019-12" db="EMBL/GenBank/DDBJ databases">
        <title>Deinococcus sp. HMF7620 Genome sequencing and assembly.</title>
        <authorList>
            <person name="Kang H."/>
            <person name="Kim H."/>
            <person name="Joh K."/>
        </authorList>
    </citation>
    <scope>NUCLEOTIDE SEQUENCE [LARGE SCALE GENOMIC DNA]</scope>
    <source>
        <strain evidence="3 4">HMF7620</strain>
    </source>
</reference>
<comment type="caution">
    <text evidence="3">The sequence shown here is derived from an EMBL/GenBank/DDBJ whole genome shotgun (WGS) entry which is preliminary data.</text>
</comment>
<dbReference type="PANTHER" id="PTHR34406">
    <property type="entry name" value="PROTEIN YCEI"/>
    <property type="match status" value="1"/>
</dbReference>
<feature type="chain" id="PRO_5028807282" evidence="1">
    <location>
        <begin position="20"/>
        <end position="198"/>
    </location>
</feature>
<dbReference type="PANTHER" id="PTHR34406:SF1">
    <property type="entry name" value="PROTEIN YCEI"/>
    <property type="match status" value="1"/>
</dbReference>
<dbReference type="InterPro" id="IPR036761">
    <property type="entry name" value="TTHA0802/YceI-like_sf"/>
</dbReference>
<sequence>MKRLIVLSLTALTLPLASAAPVTYTVVSGATQLNLMTVESQTSVENFTGRTSKVSGTLRYDAAAKSGSGTVTVDGTSITTGNGMRDTHMKSADWLNFDRAPAVTFKTTSVKLMSGDKYTVTGTLTMNGVTKNVTSTATVKQTPASSATKAAGLKGDVLAVSTSFPVKLSDYGVKNSRIGGQVNDTLTVSLKFVASSGS</sequence>
<feature type="signal peptide" evidence="1">
    <location>
        <begin position="1"/>
        <end position="19"/>
    </location>
</feature>
<accession>A0A7C9LPU9</accession>
<evidence type="ECO:0000259" key="2">
    <source>
        <dbReference type="SMART" id="SM00867"/>
    </source>
</evidence>
<organism evidence="3 4">
    <name type="scientific">Deinococcus arboris</name>
    <dbReference type="NCBI Taxonomy" id="2682977"/>
    <lineage>
        <taxon>Bacteria</taxon>
        <taxon>Thermotogati</taxon>
        <taxon>Deinococcota</taxon>
        <taxon>Deinococci</taxon>
        <taxon>Deinococcales</taxon>
        <taxon>Deinococcaceae</taxon>
        <taxon>Deinococcus</taxon>
    </lineage>
</organism>
<dbReference type="RefSeq" id="WP_157461377.1">
    <property type="nucleotide sequence ID" value="NZ_WQLB01000043.1"/>
</dbReference>
<dbReference type="InterPro" id="IPR007372">
    <property type="entry name" value="Lipid/polyisoprenoid-bd_YceI"/>
</dbReference>